<dbReference type="Proteomes" id="UP000663464">
    <property type="component" value="Chromosome"/>
</dbReference>
<reference evidence="9 10" key="3">
    <citation type="submission" date="2019-04" db="EMBL/GenBank/DDBJ databases">
        <title>Genome sequencing of Clostridium botulinum Groups I-IV and Clostridium butyricum.</title>
        <authorList>
            <person name="Brunt J."/>
            <person name="Van Vliet A.H.M."/>
            <person name="Stringer S.C."/>
            <person name="Carter A.T."/>
            <person name="Peck M.W."/>
        </authorList>
    </citation>
    <scope>NUCLEOTIDE SEQUENCE [LARGE SCALE GENOMIC DNA]</scope>
    <source>
        <strain evidence="5 10">Colworth BL30</strain>
        <strain evidence="4 9">IFR 18/037</strain>
    </source>
</reference>
<feature type="transmembrane region" description="Helical" evidence="1">
    <location>
        <begin position="12"/>
        <end position="32"/>
    </location>
</feature>
<dbReference type="EMBL" id="CP027777">
    <property type="protein sequence ID" value="AVQ40323.1"/>
    <property type="molecule type" value="Genomic_DNA"/>
</dbReference>
<dbReference type="EMBL" id="CP027776">
    <property type="protein sequence ID" value="AVP65806.1"/>
    <property type="molecule type" value="Genomic_DNA"/>
</dbReference>
<reference evidence="7 8" key="2">
    <citation type="submission" date="2018-01" db="EMBL/GenBank/DDBJ databases">
        <title>Genetic Diversity of Clostridium botulinum in seafood.</title>
        <authorList>
            <person name="Athira V."/>
            <person name="Arun Jyothi P.V."/>
            <person name="Lalitha K.V."/>
            <person name="Joseph T.C."/>
        </authorList>
    </citation>
    <scope>NUCLEOTIDE SEQUENCE [LARGE SCALE GENOMIC DNA]</scope>
    <source>
        <strain evidence="2 7">Mfbjulcb5</strain>
        <strain evidence="3 8">Mfbjulcb8</strain>
    </source>
</reference>
<evidence type="ECO:0000313" key="4">
    <source>
        <dbReference type="EMBL" id="NFG18552.1"/>
    </source>
</evidence>
<name>A0A0A2HCF5_CLOBO</name>
<protein>
    <submittedName>
        <fullName evidence="4">Nitrate ABC transporter substrate-binding protein</fullName>
    </submittedName>
</protein>
<evidence type="ECO:0000313" key="3">
    <source>
        <dbReference type="EMBL" id="AVQ40323.1"/>
    </source>
</evidence>
<organism evidence="4 9">
    <name type="scientific">Clostridium botulinum</name>
    <dbReference type="NCBI Taxonomy" id="1491"/>
    <lineage>
        <taxon>Bacteria</taxon>
        <taxon>Bacillati</taxon>
        <taxon>Bacillota</taxon>
        <taxon>Clostridia</taxon>
        <taxon>Eubacteriales</taxon>
        <taxon>Clostridiaceae</taxon>
        <taxon>Clostridium</taxon>
    </lineage>
</organism>
<keyword evidence="1" id="KW-1133">Transmembrane helix</keyword>
<evidence type="ECO:0000313" key="6">
    <source>
        <dbReference type="EMBL" id="QRI53191.1"/>
    </source>
</evidence>
<dbReference type="Proteomes" id="UP000240615">
    <property type="component" value="Chromosome"/>
</dbReference>
<accession>A0A0A2HCF5</accession>
<reference evidence="6 11" key="1">
    <citation type="journal article" date="2014" name="J. Infect. Dis.">
        <title>Molecular characterization of a novel botulinum neurotoxin type H gene.</title>
        <authorList>
            <person name="Dover N."/>
            <person name="Barash J.R."/>
            <person name="Hill K.K."/>
            <person name="Xie G."/>
            <person name="Arnon S.S."/>
        </authorList>
    </citation>
    <scope>NUCLEOTIDE SEQUENCE [LARGE SCALE GENOMIC DNA]</scope>
    <source>
        <strain evidence="6 11">IBCA10-7060</strain>
    </source>
</reference>
<proteinExistence type="predicted"/>
<dbReference type="EMBL" id="CP069280">
    <property type="protein sequence ID" value="QRI53191.1"/>
    <property type="molecule type" value="Genomic_DNA"/>
</dbReference>
<evidence type="ECO:0000313" key="8">
    <source>
        <dbReference type="Proteomes" id="UP000240615"/>
    </source>
</evidence>
<evidence type="ECO:0000313" key="10">
    <source>
        <dbReference type="Proteomes" id="UP000480039"/>
    </source>
</evidence>
<sequence>MVEAQTKMQTDMLVALMILAALIGFFIDRGLLQLNKLLTKWRYVQ</sequence>
<evidence type="ECO:0000313" key="5">
    <source>
        <dbReference type="EMBL" id="NFJ10445.1"/>
    </source>
</evidence>
<dbReference type="AlphaFoldDB" id="A0A0A2HCF5"/>
<evidence type="ECO:0000313" key="11">
    <source>
        <dbReference type="Proteomes" id="UP000663464"/>
    </source>
</evidence>
<keyword evidence="1" id="KW-0812">Transmembrane</keyword>
<evidence type="ECO:0000256" key="1">
    <source>
        <dbReference type="SAM" id="Phobius"/>
    </source>
</evidence>
<evidence type="ECO:0000313" key="2">
    <source>
        <dbReference type="EMBL" id="AVP65806.1"/>
    </source>
</evidence>
<keyword evidence="1" id="KW-0472">Membrane</keyword>
<gene>
    <name evidence="2" type="ORF">C3B64_16770</name>
    <name evidence="3" type="ORF">C7M56_17190</name>
    <name evidence="4" type="ORF">FC794_17610</name>
    <name evidence="5" type="ORF">FC871_18675</name>
    <name evidence="6" type="ORF">JQS73_17495</name>
</gene>
<evidence type="ECO:0000313" key="7">
    <source>
        <dbReference type="Proteomes" id="UP000238070"/>
    </source>
</evidence>
<dbReference type="EMBL" id="SWQE01000014">
    <property type="protein sequence ID" value="NFJ10445.1"/>
    <property type="molecule type" value="Genomic_DNA"/>
</dbReference>
<dbReference type="EMBL" id="SWOY01000012">
    <property type="protein sequence ID" value="NFG18552.1"/>
    <property type="molecule type" value="Genomic_DNA"/>
</dbReference>
<evidence type="ECO:0000313" key="9">
    <source>
        <dbReference type="Proteomes" id="UP000478995"/>
    </source>
</evidence>
<dbReference type="Proteomes" id="UP000238070">
    <property type="component" value="Chromosome"/>
</dbReference>
<reference evidence="6" key="4">
    <citation type="submission" date="2021-02" db="EMBL/GenBank/DDBJ databases">
        <authorList>
            <person name="Dover N."/>
            <person name="Barash J.R."/>
            <person name="Bell J.M."/>
            <person name="Sylvester M.D."/>
            <person name="Arnon S."/>
        </authorList>
    </citation>
    <scope>NUCLEOTIDE SEQUENCE</scope>
    <source>
        <strain evidence="6">IBCA10-7060</strain>
    </source>
</reference>
<dbReference type="Proteomes" id="UP000478995">
    <property type="component" value="Unassembled WGS sequence"/>
</dbReference>
<dbReference type="Proteomes" id="UP000480039">
    <property type="component" value="Unassembled WGS sequence"/>
</dbReference>